<evidence type="ECO:0000259" key="4">
    <source>
        <dbReference type="Pfam" id="PF19040"/>
    </source>
</evidence>
<proteinExistence type="predicted"/>
<evidence type="ECO:0000259" key="3">
    <source>
        <dbReference type="Pfam" id="PF01757"/>
    </source>
</evidence>
<feature type="domain" description="Acyltransferase 3" evidence="3">
    <location>
        <begin position="70"/>
        <end position="391"/>
    </location>
</feature>
<keyword evidence="5" id="KW-0012">Acyltransferase</keyword>
<dbReference type="AlphaFoldDB" id="A0A3L7AKZ1"/>
<dbReference type="InterPro" id="IPR043968">
    <property type="entry name" value="SGNH"/>
</dbReference>
<dbReference type="Proteomes" id="UP000269692">
    <property type="component" value="Unassembled WGS sequence"/>
</dbReference>
<keyword evidence="2" id="KW-0472">Membrane</keyword>
<feature type="transmembrane region" description="Helical" evidence="2">
    <location>
        <begin position="137"/>
        <end position="156"/>
    </location>
</feature>
<accession>A0A3L7AKZ1</accession>
<evidence type="ECO:0000256" key="1">
    <source>
        <dbReference type="SAM" id="MobiDB-lite"/>
    </source>
</evidence>
<feature type="transmembrane region" description="Helical" evidence="2">
    <location>
        <begin position="226"/>
        <end position="245"/>
    </location>
</feature>
<feature type="region of interest" description="Disordered" evidence="1">
    <location>
        <begin position="1"/>
        <end position="24"/>
    </location>
</feature>
<feature type="transmembrane region" description="Helical" evidence="2">
    <location>
        <begin position="283"/>
        <end position="301"/>
    </location>
</feature>
<evidence type="ECO:0000256" key="2">
    <source>
        <dbReference type="SAM" id="Phobius"/>
    </source>
</evidence>
<dbReference type="GO" id="GO:0009103">
    <property type="term" value="P:lipopolysaccharide biosynthetic process"/>
    <property type="evidence" value="ECO:0007669"/>
    <property type="project" value="TreeGrafter"/>
</dbReference>
<evidence type="ECO:0000313" key="6">
    <source>
        <dbReference type="Proteomes" id="UP000269692"/>
    </source>
</evidence>
<comment type="caution">
    <text evidence="5">The sequence shown here is derived from an EMBL/GenBank/DDBJ whole genome shotgun (WGS) entry which is preliminary data.</text>
</comment>
<sequence length="748" mass="80477">MMLRPARPPPPAFLPQGAGAHRPRRPRNRHLFVFPREFAVGRVAGYVPSRRVRALGAGIGNDGMSLAYRADIDGLRAIAVGSVVLFHGHIPPFSGGYVGVDVFFVISGFLITSILDRDITQRRFSLVDFYDHRIRRIFPALFLVLAVVTLLAAFVLTPREMVQYANSLGPSALFFANIHFEGVLDYFGPRADDVPLLHLWSLAVEEQFYILFPVLLFALMRFGTRTFAVIALAVLTVASLVYSQITVENAPWSAFFLLPSRAWELFAGSLLALVRWPPLPQRAAGAIALAGLAAILAPVFLYSKNTVFPGLSALPPVLGSAAIIFAGMHTQQGIVQRVLGHRWFTYVGRISYSLYLWHWPLLILAVDYKGRHLTYIQAGGVILVAMVLSALSLKFVETPLRRPSALGGIRLARFGAGALAIALSFGVVALIEHHGGGFRTLSARAQAAEDAANAGARAAARNPCVNARRNWNAERAAEQGCGAGSKASAESADVVVWGDSHAGALFKGISDALAARGEKPLILSLPACPPILGVSAIHPQYPPQVCTEFNAAAIAEIRRLKPKVVIMVGRWSMWTARSGNHFWLTTSALPGGEERSAATTAKVFAYGIAHTVHAINEAGAAAFVVGQPPEFPEAPVQCVIRTEKAGKKGESCETIPAATGMRFVAGSNEALTRIAAKEPNMSLFLLSPLFCDQTECRGGAGNAFYFMDEHHLSPAGSQHAVAAPGFWASFDEALGKAEALRKMPSPTN</sequence>
<dbReference type="Pfam" id="PF19040">
    <property type="entry name" value="SGNH"/>
    <property type="match status" value="1"/>
</dbReference>
<keyword evidence="6" id="KW-1185">Reference proteome</keyword>
<keyword evidence="2" id="KW-0812">Transmembrane</keyword>
<dbReference type="PANTHER" id="PTHR23028:SF53">
    <property type="entry name" value="ACYL_TRANSF_3 DOMAIN-CONTAINING PROTEIN"/>
    <property type="match status" value="1"/>
</dbReference>
<keyword evidence="2" id="KW-1133">Transmembrane helix</keyword>
<reference evidence="5 6" key="1">
    <citation type="submission" date="2018-10" db="EMBL/GenBank/DDBJ databases">
        <title>Xanthobacter tagetidis genome sequencing and assembly.</title>
        <authorList>
            <person name="Maclea K.S."/>
            <person name="Goen A.E."/>
            <person name="Fatima S.A."/>
        </authorList>
    </citation>
    <scope>NUCLEOTIDE SEQUENCE [LARGE SCALE GENOMIC DNA]</scope>
    <source>
        <strain evidence="5 6">ATCC 700314</strain>
    </source>
</reference>
<protein>
    <submittedName>
        <fullName evidence="5">Acyltransferase</fullName>
    </submittedName>
</protein>
<dbReference type="OrthoDB" id="9796461at2"/>
<gene>
    <name evidence="5" type="ORF">D9R14_03650</name>
</gene>
<dbReference type="GO" id="GO:0016747">
    <property type="term" value="F:acyltransferase activity, transferring groups other than amino-acyl groups"/>
    <property type="evidence" value="ECO:0007669"/>
    <property type="project" value="InterPro"/>
</dbReference>
<name>A0A3L7AKZ1_9HYPH</name>
<dbReference type="Pfam" id="PF01757">
    <property type="entry name" value="Acyl_transf_3"/>
    <property type="match status" value="1"/>
</dbReference>
<dbReference type="InterPro" id="IPR002656">
    <property type="entry name" value="Acyl_transf_3_dom"/>
</dbReference>
<feature type="transmembrane region" description="Helical" evidence="2">
    <location>
        <begin position="96"/>
        <end position="116"/>
    </location>
</feature>
<feature type="domain" description="SGNH" evidence="4">
    <location>
        <begin position="477"/>
        <end position="720"/>
    </location>
</feature>
<feature type="compositionally biased region" description="Pro residues" evidence="1">
    <location>
        <begin position="1"/>
        <end position="13"/>
    </location>
</feature>
<keyword evidence="5" id="KW-0808">Transferase</keyword>
<feature type="transmembrane region" description="Helical" evidence="2">
    <location>
        <begin position="197"/>
        <end position="219"/>
    </location>
</feature>
<feature type="transmembrane region" description="Helical" evidence="2">
    <location>
        <begin position="372"/>
        <end position="391"/>
    </location>
</feature>
<feature type="transmembrane region" description="Helical" evidence="2">
    <location>
        <begin position="411"/>
        <end position="431"/>
    </location>
</feature>
<evidence type="ECO:0000313" key="5">
    <source>
        <dbReference type="EMBL" id="RLP81099.1"/>
    </source>
</evidence>
<dbReference type="GO" id="GO:0016020">
    <property type="term" value="C:membrane"/>
    <property type="evidence" value="ECO:0007669"/>
    <property type="project" value="TreeGrafter"/>
</dbReference>
<dbReference type="PANTHER" id="PTHR23028">
    <property type="entry name" value="ACETYLTRANSFERASE"/>
    <property type="match status" value="1"/>
</dbReference>
<dbReference type="InterPro" id="IPR050879">
    <property type="entry name" value="Acyltransferase_3"/>
</dbReference>
<feature type="transmembrane region" description="Helical" evidence="2">
    <location>
        <begin position="307"/>
        <end position="326"/>
    </location>
</feature>
<organism evidence="5 6">
    <name type="scientific">Xanthobacter tagetidis</name>
    <dbReference type="NCBI Taxonomy" id="60216"/>
    <lineage>
        <taxon>Bacteria</taxon>
        <taxon>Pseudomonadati</taxon>
        <taxon>Pseudomonadota</taxon>
        <taxon>Alphaproteobacteria</taxon>
        <taxon>Hyphomicrobiales</taxon>
        <taxon>Xanthobacteraceae</taxon>
        <taxon>Xanthobacter</taxon>
    </lineage>
</organism>
<dbReference type="EMBL" id="RCTF01000002">
    <property type="protein sequence ID" value="RLP81099.1"/>
    <property type="molecule type" value="Genomic_DNA"/>
</dbReference>